<dbReference type="InterPro" id="IPR012340">
    <property type="entry name" value="NA-bd_OB-fold"/>
</dbReference>
<dbReference type="GO" id="GO:0022627">
    <property type="term" value="C:cytosolic small ribosomal subunit"/>
    <property type="evidence" value="ECO:0007669"/>
    <property type="project" value="UniProtKB-UniRule"/>
</dbReference>
<organism evidence="8 9">
    <name type="scientific">Candidatus Kinetoplastidibacterium kentomonadis</name>
    <dbReference type="NCBI Taxonomy" id="1576550"/>
    <lineage>
        <taxon>Bacteria</taxon>
        <taxon>Pseudomonadati</taxon>
        <taxon>Pseudomonadota</taxon>
        <taxon>Betaproteobacteria</taxon>
        <taxon>Candidatus Kinetoplastidibacterium</taxon>
    </lineage>
</organism>
<dbReference type="PROSITE" id="PS00056">
    <property type="entry name" value="RIBOSOMAL_S17"/>
    <property type="match status" value="1"/>
</dbReference>
<reference evidence="8 9" key="1">
    <citation type="journal article" date="2018" name="Parasitology">
        <title>The reduced genome of Candidatus Kinetoplastibacterium sorsogonicusi, the endosymbiont of Kentomonas sorsogonicus (Trypanosomatidae): loss of the haem-synthesis pathway.</title>
        <authorList>
            <person name="Silva F.M."/>
            <person name="Kostygov A.Y."/>
            <person name="Spodareva V.V."/>
            <person name="Butenko A."/>
            <person name="Tossou R."/>
            <person name="Lukes J."/>
            <person name="Yurchenko V."/>
            <person name="Alves J.M.P."/>
        </authorList>
    </citation>
    <scope>NUCLEOTIDE SEQUENCE [LARGE SCALE GENOMIC DNA]</scope>
    <source>
        <strain evidence="8 9">MF-08</strain>
    </source>
</reference>
<dbReference type="InterPro" id="IPR019979">
    <property type="entry name" value="Ribosomal_uS17_CS"/>
</dbReference>
<dbReference type="SUPFAM" id="SSF50249">
    <property type="entry name" value="Nucleic acid-binding proteins"/>
    <property type="match status" value="1"/>
</dbReference>
<keyword evidence="2 6" id="KW-0699">rRNA-binding</keyword>
<evidence type="ECO:0000256" key="3">
    <source>
        <dbReference type="ARBA" id="ARBA00022884"/>
    </source>
</evidence>
<evidence type="ECO:0000256" key="2">
    <source>
        <dbReference type="ARBA" id="ARBA00022730"/>
    </source>
</evidence>
<keyword evidence="9" id="KW-1185">Reference proteome</keyword>
<dbReference type="Pfam" id="PF00366">
    <property type="entry name" value="Ribosomal_S17"/>
    <property type="match status" value="1"/>
</dbReference>
<dbReference type="RefSeq" id="WP_108674177.1">
    <property type="nucleotide sequence ID" value="NZ_CP025628.1"/>
</dbReference>
<keyword evidence="4 6" id="KW-0689">Ribosomal protein</keyword>
<dbReference type="PANTHER" id="PTHR10744">
    <property type="entry name" value="40S RIBOSOMAL PROTEIN S11 FAMILY MEMBER"/>
    <property type="match status" value="1"/>
</dbReference>
<dbReference type="InterPro" id="IPR000266">
    <property type="entry name" value="Ribosomal_uS17"/>
</dbReference>
<evidence type="ECO:0000256" key="4">
    <source>
        <dbReference type="ARBA" id="ARBA00022980"/>
    </source>
</evidence>
<dbReference type="EMBL" id="CP025628">
    <property type="protein sequence ID" value="AWD32788.1"/>
    <property type="molecule type" value="Genomic_DNA"/>
</dbReference>
<dbReference type="GO" id="GO:0003735">
    <property type="term" value="F:structural constituent of ribosome"/>
    <property type="evidence" value="ECO:0007669"/>
    <property type="project" value="UniProtKB-UniRule"/>
</dbReference>
<evidence type="ECO:0000256" key="7">
    <source>
        <dbReference type="RuleBase" id="RU003872"/>
    </source>
</evidence>
<dbReference type="CDD" id="cd00364">
    <property type="entry name" value="Ribosomal_uS17"/>
    <property type="match status" value="1"/>
</dbReference>
<dbReference type="InterPro" id="IPR019984">
    <property type="entry name" value="Ribosomal_uS17_bact/chlr"/>
</dbReference>
<gene>
    <name evidence="6 8" type="primary">rpsQ</name>
    <name evidence="8" type="ORF">CKSOR_00687</name>
</gene>
<evidence type="ECO:0000256" key="1">
    <source>
        <dbReference type="ARBA" id="ARBA00010254"/>
    </source>
</evidence>
<dbReference type="Proteomes" id="UP000266796">
    <property type="component" value="Chromosome"/>
</dbReference>
<dbReference type="GO" id="GO:0006412">
    <property type="term" value="P:translation"/>
    <property type="evidence" value="ECO:0007669"/>
    <property type="project" value="UniProtKB-UniRule"/>
</dbReference>
<sequence>MTDNSKKENSNLIKTKRTLSGKVISNKMNKSVVVEIERKVKHKTLGKFVKSSAKYKAHDEKNQYNEGDIVEIMECRPISRTKSWVVVRLLEAVKVI</sequence>
<accession>A0A3S7JAT9</accession>
<evidence type="ECO:0000256" key="6">
    <source>
        <dbReference type="HAMAP-Rule" id="MF_01345"/>
    </source>
</evidence>
<keyword evidence="3 6" id="KW-0694">RNA-binding</keyword>
<evidence type="ECO:0000313" key="8">
    <source>
        <dbReference type="EMBL" id="AWD32788.1"/>
    </source>
</evidence>
<dbReference type="PANTHER" id="PTHR10744:SF1">
    <property type="entry name" value="SMALL RIBOSOMAL SUBUNIT PROTEIN US17M"/>
    <property type="match status" value="1"/>
</dbReference>
<dbReference type="AlphaFoldDB" id="A0A3S7JAT9"/>
<dbReference type="Gene3D" id="2.40.50.140">
    <property type="entry name" value="Nucleic acid-binding proteins"/>
    <property type="match status" value="1"/>
</dbReference>
<comment type="subunit">
    <text evidence="6">Part of the 30S ribosomal subunit.</text>
</comment>
<dbReference type="KEGG" id="kso:CKSOR_00687"/>
<name>A0A3S7JAT9_9PROT</name>
<keyword evidence="5 6" id="KW-0687">Ribonucleoprotein</keyword>
<evidence type="ECO:0000256" key="5">
    <source>
        <dbReference type="ARBA" id="ARBA00023274"/>
    </source>
</evidence>
<comment type="similarity">
    <text evidence="1 6 7">Belongs to the universal ribosomal protein uS17 family.</text>
</comment>
<dbReference type="NCBIfam" id="TIGR03635">
    <property type="entry name" value="uS17_bact"/>
    <property type="match status" value="1"/>
</dbReference>
<dbReference type="NCBIfam" id="NF004123">
    <property type="entry name" value="PRK05610.1"/>
    <property type="match status" value="1"/>
</dbReference>
<proteinExistence type="inferred from homology"/>
<comment type="function">
    <text evidence="6">One of the primary rRNA binding proteins, it binds specifically to the 5'-end of 16S ribosomal RNA.</text>
</comment>
<dbReference type="OrthoDB" id="9811714at2"/>
<dbReference type="HAMAP" id="MF_01345_B">
    <property type="entry name" value="Ribosomal_uS17_B"/>
    <property type="match status" value="1"/>
</dbReference>
<evidence type="ECO:0000313" key="9">
    <source>
        <dbReference type="Proteomes" id="UP000266796"/>
    </source>
</evidence>
<dbReference type="PRINTS" id="PR00973">
    <property type="entry name" value="RIBOSOMALS17"/>
</dbReference>
<dbReference type="GO" id="GO:0019843">
    <property type="term" value="F:rRNA binding"/>
    <property type="evidence" value="ECO:0007669"/>
    <property type="project" value="UniProtKB-UniRule"/>
</dbReference>
<protein>
    <recommendedName>
        <fullName evidence="6">Small ribosomal subunit protein uS17</fullName>
    </recommendedName>
</protein>